<feature type="region of interest" description="Disordered" evidence="7">
    <location>
        <begin position="371"/>
        <end position="435"/>
    </location>
</feature>
<feature type="compositionally biased region" description="Low complexity" evidence="7">
    <location>
        <begin position="199"/>
        <end position="209"/>
    </location>
</feature>
<feature type="compositionally biased region" description="Polar residues" evidence="7">
    <location>
        <begin position="304"/>
        <end position="316"/>
    </location>
</feature>
<evidence type="ECO:0000256" key="4">
    <source>
        <dbReference type="ARBA" id="ARBA00023242"/>
    </source>
</evidence>
<feature type="region of interest" description="Disordered" evidence="7">
    <location>
        <begin position="145"/>
        <end position="341"/>
    </location>
</feature>
<evidence type="ECO:0000256" key="5">
    <source>
        <dbReference type="ARBA" id="ARBA00047761"/>
    </source>
</evidence>
<keyword evidence="3" id="KW-0378">Hydrolase</keyword>
<dbReference type="PANTHER" id="PTHR23081">
    <property type="entry name" value="RNA POLYMERASE II CTD PHOSPHATASE"/>
    <property type="match status" value="1"/>
</dbReference>
<feature type="compositionally biased region" description="Polar residues" evidence="7">
    <location>
        <begin position="167"/>
        <end position="176"/>
    </location>
</feature>
<feature type="compositionally biased region" description="Acidic residues" evidence="7">
    <location>
        <begin position="397"/>
        <end position="424"/>
    </location>
</feature>
<evidence type="ECO:0000259" key="8">
    <source>
        <dbReference type="PROSITE" id="PS50172"/>
    </source>
</evidence>
<protein>
    <recommendedName>
        <fullName evidence="2">protein-serine/threonine phosphatase</fullName>
        <ecNumber evidence="2">3.1.3.16</ecNumber>
    </recommendedName>
</protein>
<dbReference type="GO" id="GO:0005634">
    <property type="term" value="C:nucleus"/>
    <property type="evidence" value="ECO:0007669"/>
    <property type="project" value="UniProtKB-SubCell"/>
</dbReference>
<dbReference type="EMBL" id="JASBNA010000016">
    <property type="protein sequence ID" value="KAK7686709.1"/>
    <property type="molecule type" value="Genomic_DNA"/>
</dbReference>
<comment type="catalytic activity">
    <reaction evidence="5">
        <text>O-phospho-L-seryl-[protein] + H2O = L-seryl-[protein] + phosphate</text>
        <dbReference type="Rhea" id="RHEA:20629"/>
        <dbReference type="Rhea" id="RHEA-COMP:9863"/>
        <dbReference type="Rhea" id="RHEA-COMP:11604"/>
        <dbReference type="ChEBI" id="CHEBI:15377"/>
        <dbReference type="ChEBI" id="CHEBI:29999"/>
        <dbReference type="ChEBI" id="CHEBI:43474"/>
        <dbReference type="ChEBI" id="CHEBI:83421"/>
        <dbReference type="EC" id="3.1.3.16"/>
    </reaction>
</comment>
<feature type="compositionally biased region" description="Acidic residues" evidence="7">
    <location>
        <begin position="178"/>
        <end position="187"/>
    </location>
</feature>
<organism evidence="9 10">
    <name type="scientific">Cerrena zonata</name>
    <dbReference type="NCBI Taxonomy" id="2478898"/>
    <lineage>
        <taxon>Eukaryota</taxon>
        <taxon>Fungi</taxon>
        <taxon>Dikarya</taxon>
        <taxon>Basidiomycota</taxon>
        <taxon>Agaricomycotina</taxon>
        <taxon>Agaricomycetes</taxon>
        <taxon>Polyporales</taxon>
        <taxon>Cerrenaceae</taxon>
        <taxon>Cerrena</taxon>
    </lineage>
</organism>
<comment type="catalytic activity">
    <reaction evidence="6">
        <text>O-phospho-L-threonyl-[protein] + H2O = L-threonyl-[protein] + phosphate</text>
        <dbReference type="Rhea" id="RHEA:47004"/>
        <dbReference type="Rhea" id="RHEA-COMP:11060"/>
        <dbReference type="Rhea" id="RHEA-COMP:11605"/>
        <dbReference type="ChEBI" id="CHEBI:15377"/>
        <dbReference type="ChEBI" id="CHEBI:30013"/>
        <dbReference type="ChEBI" id="CHEBI:43474"/>
        <dbReference type="ChEBI" id="CHEBI:61977"/>
        <dbReference type="EC" id="3.1.3.16"/>
    </reaction>
</comment>
<evidence type="ECO:0000256" key="1">
    <source>
        <dbReference type="ARBA" id="ARBA00004123"/>
    </source>
</evidence>
<comment type="subcellular location">
    <subcellularLocation>
        <location evidence="1">Nucleus</location>
    </subcellularLocation>
</comment>
<sequence length="435" mass="46637">MELNRVQSLLEEVHKRFYEAYDAREEGRKTSQKNTRRKEHGHVPYDVRTIIPDIRMNTLRDVHILFSSVIPLDTRPESTEIWRTAEAFGATCYTILNKRITHVVAAKRGTVKVDSARRQGGVKIVWLSWFTDSIALWHKQDETNYLMDPPPPPPPIPDDNDSAAVGTPTSPHQISSDPEPDADDWDDDGRAGPDKESEALSGGVSVSTGAGAGGKVDGGEGGSGGGGGGGRGTDEEGLDLDEMIWGDMNDEVDEAMNESDDDESVRTGGRSENASEDDWTDESNSVISSTTSTPRKSRKRLRSVTPSDGSAGNLSDSDVLRSPLAKRKKIAADRSGSSKLKEAFSAADVLPHGGTSGLGVTGVAVGVSVISEEDTKSEGNVTEGRSSKATTPRDGVGDEMDEDDGDDGDTDGETEGGELDEDDDFLARELGEDWG</sequence>
<dbReference type="SUPFAM" id="SSF52113">
    <property type="entry name" value="BRCT domain"/>
    <property type="match status" value="1"/>
</dbReference>
<feature type="compositionally biased region" description="Polar residues" evidence="7">
    <location>
        <begin position="378"/>
        <end position="390"/>
    </location>
</feature>
<evidence type="ECO:0000256" key="7">
    <source>
        <dbReference type="SAM" id="MobiDB-lite"/>
    </source>
</evidence>
<dbReference type="GO" id="GO:0008420">
    <property type="term" value="F:RNA polymerase II CTD heptapeptide repeat phosphatase activity"/>
    <property type="evidence" value="ECO:0007669"/>
    <property type="project" value="InterPro"/>
</dbReference>
<evidence type="ECO:0000313" key="9">
    <source>
        <dbReference type="EMBL" id="KAK7686709.1"/>
    </source>
</evidence>
<dbReference type="PROSITE" id="PS50172">
    <property type="entry name" value="BRCT"/>
    <property type="match status" value="1"/>
</dbReference>
<feature type="domain" description="BRCT" evidence="8">
    <location>
        <begin position="54"/>
        <end position="147"/>
    </location>
</feature>
<keyword evidence="10" id="KW-1185">Reference proteome</keyword>
<gene>
    <name evidence="9" type="ORF">QCA50_010309</name>
</gene>
<dbReference type="AlphaFoldDB" id="A0AAW0G909"/>
<evidence type="ECO:0000313" key="10">
    <source>
        <dbReference type="Proteomes" id="UP001385951"/>
    </source>
</evidence>
<evidence type="ECO:0000256" key="3">
    <source>
        <dbReference type="ARBA" id="ARBA00022801"/>
    </source>
</evidence>
<accession>A0AAW0G909</accession>
<proteinExistence type="predicted"/>
<feature type="compositionally biased region" description="Pro residues" evidence="7">
    <location>
        <begin position="148"/>
        <end position="157"/>
    </location>
</feature>
<dbReference type="PANTHER" id="PTHR23081:SF36">
    <property type="entry name" value="RNA POLYMERASE II SUBUNIT A C-TERMINAL DOMAIN PHOSPHATASE"/>
    <property type="match status" value="1"/>
</dbReference>
<dbReference type="Pfam" id="PF12738">
    <property type="entry name" value="PTCB-BRCT"/>
    <property type="match status" value="1"/>
</dbReference>
<dbReference type="InterPro" id="IPR036420">
    <property type="entry name" value="BRCT_dom_sf"/>
</dbReference>
<feature type="compositionally biased region" description="Basic and acidic residues" evidence="7">
    <location>
        <begin position="425"/>
        <end position="435"/>
    </location>
</feature>
<name>A0AAW0G909_9APHY</name>
<dbReference type="InterPro" id="IPR001357">
    <property type="entry name" value="BRCT_dom"/>
</dbReference>
<feature type="compositionally biased region" description="Acidic residues" evidence="7">
    <location>
        <begin position="235"/>
        <end position="263"/>
    </location>
</feature>
<dbReference type="EC" id="3.1.3.16" evidence="2"/>
<feature type="compositionally biased region" description="Gly residues" evidence="7">
    <location>
        <begin position="210"/>
        <end position="231"/>
    </location>
</feature>
<dbReference type="InterPro" id="IPR039189">
    <property type="entry name" value="Fcp1"/>
</dbReference>
<feature type="compositionally biased region" description="Basic and acidic residues" evidence="7">
    <location>
        <begin position="188"/>
        <end position="198"/>
    </location>
</feature>
<dbReference type="Gene3D" id="3.40.50.10190">
    <property type="entry name" value="BRCT domain"/>
    <property type="match status" value="1"/>
</dbReference>
<dbReference type="SMART" id="SM00292">
    <property type="entry name" value="BRCT"/>
    <property type="match status" value="1"/>
</dbReference>
<dbReference type="CDD" id="cd17729">
    <property type="entry name" value="BRCT_CTDP1"/>
    <property type="match status" value="1"/>
</dbReference>
<evidence type="ECO:0000256" key="6">
    <source>
        <dbReference type="ARBA" id="ARBA00048336"/>
    </source>
</evidence>
<evidence type="ECO:0000256" key="2">
    <source>
        <dbReference type="ARBA" id="ARBA00013081"/>
    </source>
</evidence>
<comment type="caution">
    <text evidence="9">The sequence shown here is derived from an EMBL/GenBank/DDBJ whole genome shotgun (WGS) entry which is preliminary data.</text>
</comment>
<reference evidence="9 10" key="1">
    <citation type="submission" date="2022-09" db="EMBL/GenBank/DDBJ databases">
        <authorList>
            <person name="Palmer J.M."/>
        </authorList>
    </citation>
    <scope>NUCLEOTIDE SEQUENCE [LARGE SCALE GENOMIC DNA]</scope>
    <source>
        <strain evidence="9 10">DSM 7382</strain>
    </source>
</reference>
<dbReference type="Proteomes" id="UP001385951">
    <property type="component" value="Unassembled WGS sequence"/>
</dbReference>
<keyword evidence="4" id="KW-0539">Nucleus</keyword>